<organism evidence="2 3">
    <name type="scientific">Geobacter argillaceus</name>
    <dbReference type="NCBI Taxonomy" id="345631"/>
    <lineage>
        <taxon>Bacteria</taxon>
        <taxon>Pseudomonadati</taxon>
        <taxon>Thermodesulfobacteriota</taxon>
        <taxon>Desulfuromonadia</taxon>
        <taxon>Geobacterales</taxon>
        <taxon>Geobacteraceae</taxon>
        <taxon>Geobacter</taxon>
    </lineage>
</organism>
<comment type="caution">
    <text evidence="2">The sequence shown here is derived from an EMBL/GenBank/DDBJ whole genome shotgun (WGS) entry which is preliminary data.</text>
</comment>
<gene>
    <name evidence="2" type="ORF">JN12_02407</name>
</gene>
<dbReference type="EMBL" id="VLLN01000014">
    <property type="protein sequence ID" value="TWJ18772.1"/>
    <property type="molecule type" value="Genomic_DNA"/>
</dbReference>
<feature type="transmembrane region" description="Helical" evidence="1">
    <location>
        <begin position="6"/>
        <end position="26"/>
    </location>
</feature>
<protein>
    <submittedName>
        <fullName evidence="2">Uncharacterized protein</fullName>
    </submittedName>
</protein>
<sequence length="47" mass="5281">MEYLIIIFVGAAIAHVVQIFCYFDYLKTSTHDRTPHVGSGMELHGQA</sequence>
<keyword evidence="1" id="KW-0472">Membrane</keyword>
<proteinExistence type="predicted"/>
<dbReference type="Proteomes" id="UP000319449">
    <property type="component" value="Unassembled WGS sequence"/>
</dbReference>
<evidence type="ECO:0000313" key="2">
    <source>
        <dbReference type="EMBL" id="TWJ18772.1"/>
    </source>
</evidence>
<keyword evidence="1" id="KW-0812">Transmembrane</keyword>
<dbReference type="AlphaFoldDB" id="A0A562VLR5"/>
<reference evidence="2 3" key="1">
    <citation type="submission" date="2019-07" db="EMBL/GenBank/DDBJ databases">
        <title>Genomic Encyclopedia of Archaeal and Bacterial Type Strains, Phase II (KMG-II): from individual species to whole genera.</title>
        <authorList>
            <person name="Goeker M."/>
        </authorList>
    </citation>
    <scope>NUCLEOTIDE SEQUENCE [LARGE SCALE GENOMIC DNA]</scope>
    <source>
        <strain evidence="2 3">ATCC BAA-1139</strain>
    </source>
</reference>
<evidence type="ECO:0000313" key="3">
    <source>
        <dbReference type="Proteomes" id="UP000319449"/>
    </source>
</evidence>
<evidence type="ECO:0000256" key="1">
    <source>
        <dbReference type="SAM" id="Phobius"/>
    </source>
</evidence>
<keyword evidence="3" id="KW-1185">Reference proteome</keyword>
<name>A0A562VLR5_9BACT</name>
<keyword evidence="1" id="KW-1133">Transmembrane helix</keyword>
<accession>A0A562VLR5</accession>